<organism evidence="11 12">
    <name type="scientific">Frondihabitans peucedani</name>
    <dbReference type="NCBI Taxonomy" id="598626"/>
    <lineage>
        <taxon>Bacteria</taxon>
        <taxon>Bacillati</taxon>
        <taxon>Actinomycetota</taxon>
        <taxon>Actinomycetes</taxon>
        <taxon>Micrococcales</taxon>
        <taxon>Microbacteriaceae</taxon>
        <taxon>Frondihabitans</taxon>
    </lineage>
</organism>
<dbReference type="InterPro" id="IPR004013">
    <property type="entry name" value="PHP_dom"/>
</dbReference>
<name>A0ABP8DXX3_9MICO</name>
<comment type="caution">
    <text evidence="11">The sequence shown here is derived from an EMBL/GenBank/DDBJ whole genome shotgun (WGS) entry which is preliminary data.</text>
</comment>
<evidence type="ECO:0000256" key="5">
    <source>
        <dbReference type="ARBA" id="ARBA00022801"/>
    </source>
</evidence>
<evidence type="ECO:0000256" key="7">
    <source>
        <dbReference type="ARBA" id="ARBA00049158"/>
    </source>
</evidence>
<feature type="region of interest" description="Disordered" evidence="9">
    <location>
        <begin position="1"/>
        <end position="26"/>
    </location>
</feature>
<evidence type="ECO:0000256" key="4">
    <source>
        <dbReference type="ARBA" id="ARBA00022605"/>
    </source>
</evidence>
<protein>
    <recommendedName>
        <fullName evidence="3 8">Histidinol-phosphatase</fullName>
        <shortName evidence="8">HolPase</shortName>
        <ecNumber evidence="3 8">3.1.3.15</ecNumber>
    </recommendedName>
</protein>
<dbReference type="Proteomes" id="UP001501594">
    <property type="component" value="Unassembled WGS sequence"/>
</dbReference>
<keyword evidence="4 8" id="KW-0028">Amino-acid biosynthesis</keyword>
<evidence type="ECO:0000256" key="3">
    <source>
        <dbReference type="ARBA" id="ARBA00013085"/>
    </source>
</evidence>
<comment type="pathway">
    <text evidence="1 8">Amino-acid biosynthesis; L-histidine biosynthesis; L-histidine from 5-phospho-alpha-D-ribose 1-diphosphate: step 8/9.</text>
</comment>
<proteinExistence type="inferred from homology"/>
<reference evidence="12" key="1">
    <citation type="journal article" date="2019" name="Int. J. Syst. Evol. Microbiol.">
        <title>The Global Catalogue of Microorganisms (GCM) 10K type strain sequencing project: providing services to taxonomists for standard genome sequencing and annotation.</title>
        <authorList>
            <consortium name="The Broad Institute Genomics Platform"/>
            <consortium name="The Broad Institute Genome Sequencing Center for Infectious Disease"/>
            <person name="Wu L."/>
            <person name="Ma J."/>
        </authorList>
    </citation>
    <scope>NUCLEOTIDE SEQUENCE [LARGE SCALE GENOMIC DNA]</scope>
    <source>
        <strain evidence="12">JCM 17442</strain>
    </source>
</reference>
<evidence type="ECO:0000256" key="8">
    <source>
        <dbReference type="RuleBase" id="RU366003"/>
    </source>
</evidence>
<evidence type="ECO:0000256" key="9">
    <source>
        <dbReference type="SAM" id="MobiDB-lite"/>
    </source>
</evidence>
<dbReference type="PANTHER" id="PTHR21039">
    <property type="entry name" value="HISTIDINOL PHOSPHATASE-RELATED"/>
    <property type="match status" value="1"/>
</dbReference>
<evidence type="ECO:0000256" key="6">
    <source>
        <dbReference type="ARBA" id="ARBA00023102"/>
    </source>
</evidence>
<dbReference type="RefSeq" id="WP_344793415.1">
    <property type="nucleotide sequence ID" value="NZ_BAABAU010000001.1"/>
</dbReference>
<dbReference type="Pfam" id="PF02811">
    <property type="entry name" value="PHP"/>
    <property type="match status" value="1"/>
</dbReference>
<evidence type="ECO:0000313" key="12">
    <source>
        <dbReference type="Proteomes" id="UP001501594"/>
    </source>
</evidence>
<comment type="catalytic activity">
    <reaction evidence="7 8">
        <text>L-histidinol phosphate + H2O = L-histidinol + phosphate</text>
        <dbReference type="Rhea" id="RHEA:14465"/>
        <dbReference type="ChEBI" id="CHEBI:15377"/>
        <dbReference type="ChEBI" id="CHEBI:43474"/>
        <dbReference type="ChEBI" id="CHEBI:57699"/>
        <dbReference type="ChEBI" id="CHEBI:57980"/>
        <dbReference type="EC" id="3.1.3.15"/>
    </reaction>
</comment>
<evidence type="ECO:0000313" key="11">
    <source>
        <dbReference type="EMBL" id="GAA4264840.1"/>
    </source>
</evidence>
<keyword evidence="6 8" id="KW-0368">Histidine biosynthesis</keyword>
<keyword evidence="12" id="KW-1185">Reference proteome</keyword>
<comment type="similarity">
    <text evidence="2 8">Belongs to the PHP hydrolase family. HisK subfamily.</text>
</comment>
<accession>A0ABP8DXX3</accession>
<evidence type="ECO:0000256" key="2">
    <source>
        <dbReference type="ARBA" id="ARBA00009152"/>
    </source>
</evidence>
<dbReference type="SUPFAM" id="SSF89550">
    <property type="entry name" value="PHP domain-like"/>
    <property type="match status" value="1"/>
</dbReference>
<dbReference type="EMBL" id="BAABAU010000001">
    <property type="protein sequence ID" value="GAA4264840.1"/>
    <property type="molecule type" value="Genomic_DNA"/>
</dbReference>
<dbReference type="Gene3D" id="3.20.20.140">
    <property type="entry name" value="Metal-dependent hydrolases"/>
    <property type="match status" value="1"/>
</dbReference>
<evidence type="ECO:0000259" key="10">
    <source>
        <dbReference type="Pfam" id="PF02811"/>
    </source>
</evidence>
<dbReference type="InterPro" id="IPR016195">
    <property type="entry name" value="Pol/histidinol_Pase-like"/>
</dbReference>
<gene>
    <name evidence="11" type="ORF">GCM10022256_04520</name>
</gene>
<dbReference type="EC" id="3.1.3.15" evidence="3 8"/>
<dbReference type="InterPro" id="IPR010140">
    <property type="entry name" value="Histidinol_P_phosphatase_HisJ"/>
</dbReference>
<keyword evidence="5 8" id="KW-0378">Hydrolase</keyword>
<evidence type="ECO:0000256" key="1">
    <source>
        <dbReference type="ARBA" id="ARBA00004970"/>
    </source>
</evidence>
<dbReference type="PANTHER" id="PTHR21039:SF0">
    <property type="entry name" value="HISTIDINOL-PHOSPHATASE"/>
    <property type="match status" value="1"/>
</dbReference>
<feature type="domain" description="PHP" evidence="10">
    <location>
        <begin position="6"/>
        <end position="225"/>
    </location>
</feature>
<sequence length="284" mass="31821">MTLPADAHVHSEWSWDSGSDPASPGRMRRTCERAVAIGLPALIFTEHLDFEDSWKVDDGDMGEHAGSLVDATGHVRLPPFDVDGYLESIERCRREFEELRILTGVEFGQPHLWDAEAHPLLSSGAIDRVNGSLHMLPLGDDGDRSEPTTLYRHESPDAVMRAYLDEIPRMVAGSDSFAVFTHIDYAVRAWPTLTAGPFDPRRFEDGFRAGMRAIASSGRALEMNTRRLWSWIPEWWAQEGGRAVTFGSDAHVPENLAANFPEATAMLESFGFRPGARPEDFWRR</sequence>